<sequence length="129" mass="14414">MNVNRIMLLGQSSERDLAQDLQEGAESNINFNFGLNPSDDKPWPYELTLHSEITLKKGDSEKNVSPLFVSDLRYAIQFDSPIDDENTPAALSVAWPYMREKLVEQLQSHDIPAMSIVPLSIAALPAQSQ</sequence>
<reference evidence="1 4" key="1">
    <citation type="submission" date="2014-09" db="EMBL/GenBank/DDBJ databases">
        <authorList>
            <person name="Bertelli C."/>
        </authorList>
    </citation>
    <scope>NUCLEOTIDE SEQUENCE [LARGE SCALE GENOMIC DNA]</scope>
    <source>
        <strain evidence="1 4">BIC1401111250</strain>
    </source>
</reference>
<name>A0AAX1LK98_BIFLI</name>
<keyword evidence="4" id="KW-1185">Reference proteome</keyword>
<evidence type="ECO:0000313" key="4">
    <source>
        <dbReference type="Proteomes" id="UP000043107"/>
    </source>
</evidence>
<gene>
    <name evidence="3" type="ORF">BLI009_00185</name>
    <name evidence="2" type="ORF">BLI009_11820</name>
    <name evidence="1" type="ORF">BLIC_c02262</name>
</gene>
<accession>A0AAX1LK98</accession>
<dbReference type="EMBL" id="CCWP01000045">
    <property type="protein sequence ID" value="CEF05823.1"/>
    <property type="molecule type" value="Genomic_DNA"/>
</dbReference>
<organism evidence="3 5">
    <name type="scientific">Bifidobacterium longum subsp. infantis</name>
    <dbReference type="NCBI Taxonomy" id="1682"/>
    <lineage>
        <taxon>Bacteria</taxon>
        <taxon>Bacillati</taxon>
        <taxon>Actinomycetota</taxon>
        <taxon>Actinomycetes</taxon>
        <taxon>Bifidobacteriales</taxon>
        <taxon>Bifidobacteriaceae</taxon>
        <taxon>Bifidobacterium</taxon>
    </lineage>
</organism>
<reference evidence="3" key="2">
    <citation type="submission" date="2021-03" db="EMBL/GenBank/DDBJ databases">
        <title>Genome sequencing of Bifidobacterium longum subsp. infantis JCM 7009.</title>
        <authorList>
            <person name="Kim J."/>
        </authorList>
    </citation>
    <scope>NUCLEOTIDE SEQUENCE</scope>
    <source>
        <strain evidence="3">JCM 7009</strain>
    </source>
</reference>
<evidence type="ECO:0000313" key="2">
    <source>
        <dbReference type="EMBL" id="QSP97616.1"/>
    </source>
</evidence>
<dbReference type="EMBL" id="CP071248">
    <property type="protein sequence ID" value="QSP97616.1"/>
    <property type="molecule type" value="Genomic_DNA"/>
</dbReference>
<protein>
    <submittedName>
        <fullName evidence="3">ABC transporter</fullName>
    </submittedName>
</protein>
<evidence type="ECO:0000313" key="3">
    <source>
        <dbReference type="EMBL" id="QSP97643.1"/>
    </source>
</evidence>
<proteinExistence type="predicted"/>
<dbReference type="AlphaFoldDB" id="A0AAX1LK98"/>
<dbReference type="SUPFAM" id="SSF54611">
    <property type="entry name" value="SecB-like"/>
    <property type="match status" value="1"/>
</dbReference>
<evidence type="ECO:0000313" key="5">
    <source>
        <dbReference type="Proteomes" id="UP000663618"/>
    </source>
</evidence>
<evidence type="ECO:0000313" key="1">
    <source>
        <dbReference type="EMBL" id="CEF05823.1"/>
    </source>
</evidence>
<dbReference type="InterPro" id="IPR035958">
    <property type="entry name" value="SecB-like_sf"/>
</dbReference>
<dbReference type="Proteomes" id="UP000043107">
    <property type="component" value="Unassembled WGS sequence"/>
</dbReference>
<dbReference type="Proteomes" id="UP000663618">
    <property type="component" value="Chromosome"/>
</dbReference>
<dbReference type="EMBL" id="CP071248">
    <property type="protein sequence ID" value="QSP97643.1"/>
    <property type="molecule type" value="Genomic_DNA"/>
</dbReference>
<dbReference type="RefSeq" id="WP_012578355.1">
    <property type="nucleotide sequence ID" value="NZ_CALNDC010000011.1"/>
</dbReference>